<dbReference type="Gene3D" id="1.10.510.10">
    <property type="entry name" value="Transferase(Phosphotransferase) domain 1"/>
    <property type="match status" value="1"/>
</dbReference>
<dbReference type="EMBL" id="AUPC02000013">
    <property type="protein sequence ID" value="POG81090.1"/>
    <property type="molecule type" value="Genomic_DNA"/>
</dbReference>
<evidence type="ECO:0000313" key="3">
    <source>
        <dbReference type="Proteomes" id="UP000018888"/>
    </source>
</evidence>
<dbReference type="InterPro" id="IPR011009">
    <property type="entry name" value="Kinase-like_dom_sf"/>
</dbReference>
<evidence type="ECO:0000259" key="1">
    <source>
        <dbReference type="PROSITE" id="PS50011"/>
    </source>
</evidence>
<dbReference type="InterPro" id="IPR051681">
    <property type="entry name" value="Ser/Thr_Kinases-Pseudokinases"/>
</dbReference>
<name>A0A2P4QTW2_RHIID</name>
<dbReference type="Proteomes" id="UP000018888">
    <property type="component" value="Unassembled WGS sequence"/>
</dbReference>
<organism evidence="2 3">
    <name type="scientific">Rhizophagus irregularis (strain DAOM 181602 / DAOM 197198 / MUCL 43194)</name>
    <name type="common">Arbuscular mycorrhizal fungus</name>
    <name type="synonym">Glomus intraradices</name>
    <dbReference type="NCBI Taxonomy" id="747089"/>
    <lineage>
        <taxon>Eukaryota</taxon>
        <taxon>Fungi</taxon>
        <taxon>Fungi incertae sedis</taxon>
        <taxon>Mucoromycota</taxon>
        <taxon>Glomeromycotina</taxon>
        <taxon>Glomeromycetes</taxon>
        <taxon>Glomerales</taxon>
        <taxon>Glomeraceae</taxon>
        <taxon>Rhizophagus</taxon>
    </lineage>
</organism>
<dbReference type="AlphaFoldDB" id="A0A2P4QTW2"/>
<dbReference type="PROSITE" id="PS50011">
    <property type="entry name" value="PROTEIN_KINASE_DOM"/>
    <property type="match status" value="1"/>
</dbReference>
<reference evidence="2 3" key="2">
    <citation type="journal article" date="2018" name="New Phytol.">
        <title>High intraspecific genome diversity in the model arbuscular mycorrhizal symbiont Rhizophagus irregularis.</title>
        <authorList>
            <person name="Chen E.C.H."/>
            <person name="Morin E."/>
            <person name="Beaudet D."/>
            <person name="Noel J."/>
            <person name="Yildirir G."/>
            <person name="Ndikumana S."/>
            <person name="Charron P."/>
            <person name="St-Onge C."/>
            <person name="Giorgi J."/>
            <person name="Kruger M."/>
            <person name="Marton T."/>
            <person name="Ropars J."/>
            <person name="Grigoriev I.V."/>
            <person name="Hainaut M."/>
            <person name="Henrissat B."/>
            <person name="Roux C."/>
            <person name="Martin F."/>
            <person name="Corradi N."/>
        </authorList>
    </citation>
    <scope>NUCLEOTIDE SEQUENCE [LARGE SCALE GENOMIC DNA]</scope>
    <source>
        <strain evidence="2 3">DAOM 197198</strain>
    </source>
</reference>
<protein>
    <submittedName>
        <fullName evidence="2">Kinase-like domain-containing protein</fullName>
    </submittedName>
</protein>
<dbReference type="VEuPathDB" id="FungiDB:RhiirFUN_024857"/>
<dbReference type="Pfam" id="PF07714">
    <property type="entry name" value="PK_Tyr_Ser-Thr"/>
    <property type="match status" value="1"/>
</dbReference>
<accession>A0A2P4QTW2</accession>
<evidence type="ECO:0000313" key="2">
    <source>
        <dbReference type="EMBL" id="POG81090.1"/>
    </source>
</evidence>
<reference evidence="2 3" key="1">
    <citation type="journal article" date="2013" name="Proc. Natl. Acad. Sci. U.S.A.">
        <title>Genome of an arbuscular mycorrhizal fungus provides insight into the oldest plant symbiosis.</title>
        <authorList>
            <person name="Tisserant E."/>
            <person name="Malbreil M."/>
            <person name="Kuo A."/>
            <person name="Kohler A."/>
            <person name="Symeonidi A."/>
            <person name="Balestrini R."/>
            <person name="Charron P."/>
            <person name="Duensing N."/>
            <person name="Frei Dit Frey N."/>
            <person name="Gianinazzi-Pearson V."/>
            <person name="Gilbert L.B."/>
            <person name="Handa Y."/>
            <person name="Herr J.R."/>
            <person name="Hijri M."/>
            <person name="Koul R."/>
            <person name="Kawaguchi M."/>
            <person name="Krajinski F."/>
            <person name="Lammers P.J."/>
            <person name="Masclaux F.G."/>
            <person name="Murat C."/>
            <person name="Morin E."/>
            <person name="Ndikumana S."/>
            <person name="Pagni M."/>
            <person name="Petitpierre D."/>
            <person name="Requena N."/>
            <person name="Rosikiewicz P."/>
            <person name="Riley R."/>
            <person name="Saito K."/>
            <person name="San Clemente H."/>
            <person name="Shapiro H."/>
            <person name="van Tuinen D."/>
            <person name="Becard G."/>
            <person name="Bonfante P."/>
            <person name="Paszkowski U."/>
            <person name="Shachar-Hill Y.Y."/>
            <person name="Tuskan G.A."/>
            <person name="Young P.W."/>
            <person name="Sanders I.R."/>
            <person name="Henrissat B."/>
            <person name="Rensing S.A."/>
            <person name="Grigoriev I.V."/>
            <person name="Corradi N."/>
            <person name="Roux C."/>
            <person name="Martin F."/>
        </authorList>
    </citation>
    <scope>NUCLEOTIDE SEQUENCE [LARGE SCALE GENOMIC DNA]</scope>
    <source>
        <strain evidence="2 3">DAOM 197198</strain>
    </source>
</reference>
<dbReference type="InterPro" id="IPR000719">
    <property type="entry name" value="Prot_kinase_dom"/>
</dbReference>
<keyword evidence="3" id="KW-1185">Reference proteome</keyword>
<dbReference type="InterPro" id="IPR001245">
    <property type="entry name" value="Ser-Thr/Tyr_kinase_cat_dom"/>
</dbReference>
<dbReference type="PANTHER" id="PTHR44329">
    <property type="entry name" value="SERINE/THREONINE-PROTEIN KINASE TNNI3K-RELATED"/>
    <property type="match status" value="1"/>
</dbReference>
<sequence>MEGPRWNLDEEAEVWNRNGPIKVILKRLDNSQNMSQEFINQLCKYHKCLQNGALADCFGITKDPTSCYMFVIRYYKNGNLYSYLDETMGILRWRDIVDMLWSISEGLHVIHEYNLVHGHLHGGNVLVENEMDSIDTKITDTGLHGPFDKQIPLQHVYGVIPFVAPEVFNGNTLTKESDIYSFGMIMWMLSAGVRPYHDKSHDSQLIQEIYSGLRPNVISGTPPVFARLMLQCLDADPSNRPTASQLCEYLGNWTAICDDTDPSDLSNQFDLAEEIKFADLDKLKFNIAPCHENAIYFSRPLDSTINSESSTQFFSGKM</sequence>
<comment type="caution">
    <text evidence="2">The sequence shown here is derived from an EMBL/GenBank/DDBJ whole genome shotgun (WGS) entry which is preliminary data.</text>
</comment>
<proteinExistence type="predicted"/>
<gene>
    <name evidence="2" type="ORF">GLOIN_2v1835265</name>
</gene>
<dbReference type="SUPFAM" id="SSF56112">
    <property type="entry name" value="Protein kinase-like (PK-like)"/>
    <property type="match status" value="1"/>
</dbReference>
<dbReference type="GO" id="GO:0004674">
    <property type="term" value="F:protein serine/threonine kinase activity"/>
    <property type="evidence" value="ECO:0007669"/>
    <property type="project" value="TreeGrafter"/>
</dbReference>
<feature type="domain" description="Protein kinase" evidence="1">
    <location>
        <begin position="1"/>
        <end position="250"/>
    </location>
</feature>
<dbReference type="GO" id="GO:0005524">
    <property type="term" value="F:ATP binding"/>
    <property type="evidence" value="ECO:0007669"/>
    <property type="project" value="InterPro"/>
</dbReference>